<keyword evidence="5" id="KW-0449">Lipoprotein</keyword>
<dbReference type="EC" id="2.4.1.-" evidence="5"/>
<keyword evidence="3" id="KW-0732">Signal</keyword>
<accession>A0A6A6FUC9</accession>
<keyword evidence="5" id="KW-0336">GPI-anchor</keyword>
<comment type="similarity">
    <text evidence="2 5">Belongs to the glycosyl hydrolase 72 family.</text>
</comment>
<reference evidence="6" key="1">
    <citation type="journal article" date="2020" name="Stud. Mycol.">
        <title>101 Dothideomycetes genomes: a test case for predicting lifestyles and emergence of pathogens.</title>
        <authorList>
            <person name="Haridas S."/>
            <person name="Albert R."/>
            <person name="Binder M."/>
            <person name="Bloem J."/>
            <person name="Labutti K."/>
            <person name="Salamov A."/>
            <person name="Andreopoulos B."/>
            <person name="Baker S."/>
            <person name="Barry K."/>
            <person name="Bills G."/>
            <person name="Bluhm B."/>
            <person name="Cannon C."/>
            <person name="Castanera R."/>
            <person name="Culley D."/>
            <person name="Daum C."/>
            <person name="Ezra D."/>
            <person name="Gonzalez J."/>
            <person name="Henrissat B."/>
            <person name="Kuo A."/>
            <person name="Liang C."/>
            <person name="Lipzen A."/>
            <person name="Lutzoni F."/>
            <person name="Magnuson J."/>
            <person name="Mondo S."/>
            <person name="Nolan M."/>
            <person name="Ohm R."/>
            <person name="Pangilinan J."/>
            <person name="Park H.-J."/>
            <person name="Ramirez L."/>
            <person name="Alfaro M."/>
            <person name="Sun H."/>
            <person name="Tritt A."/>
            <person name="Yoshinaga Y."/>
            <person name="Zwiers L.-H."/>
            <person name="Turgeon B."/>
            <person name="Goodwin S."/>
            <person name="Spatafora J."/>
            <person name="Crous P."/>
            <person name="Grigoriev I."/>
        </authorList>
    </citation>
    <scope>NUCLEOTIDE SEQUENCE</scope>
    <source>
        <strain evidence="6">SCOH1-5</strain>
    </source>
</reference>
<evidence type="ECO:0000256" key="1">
    <source>
        <dbReference type="ARBA" id="ARBA00004609"/>
    </source>
</evidence>
<keyword evidence="5" id="KW-0472">Membrane</keyword>
<evidence type="ECO:0000313" key="7">
    <source>
        <dbReference type="Proteomes" id="UP000799539"/>
    </source>
</evidence>
<dbReference type="SUPFAM" id="SSF51445">
    <property type="entry name" value="(Trans)glycosidases"/>
    <property type="match status" value="1"/>
</dbReference>
<organism evidence="6 7">
    <name type="scientific">Cercospora zeae-maydis SCOH1-5</name>
    <dbReference type="NCBI Taxonomy" id="717836"/>
    <lineage>
        <taxon>Eukaryota</taxon>
        <taxon>Fungi</taxon>
        <taxon>Dikarya</taxon>
        <taxon>Ascomycota</taxon>
        <taxon>Pezizomycotina</taxon>
        <taxon>Dothideomycetes</taxon>
        <taxon>Dothideomycetidae</taxon>
        <taxon>Mycosphaerellales</taxon>
        <taxon>Mycosphaerellaceae</taxon>
        <taxon>Cercospora</taxon>
    </lineage>
</organism>
<dbReference type="GO" id="GO:0031505">
    <property type="term" value="P:fungal-type cell wall organization"/>
    <property type="evidence" value="ECO:0007669"/>
    <property type="project" value="TreeGrafter"/>
</dbReference>
<comment type="subcellular location">
    <subcellularLocation>
        <location evidence="1 5">Cell membrane</location>
        <topology evidence="1 5">Lipid-anchor</topology>
        <topology evidence="1 5">GPI-anchor</topology>
    </subcellularLocation>
</comment>
<dbReference type="InterPro" id="IPR017853">
    <property type="entry name" value="GH"/>
</dbReference>
<dbReference type="EMBL" id="ML992663">
    <property type="protein sequence ID" value="KAF2217043.1"/>
    <property type="molecule type" value="Genomic_DNA"/>
</dbReference>
<dbReference type="AlphaFoldDB" id="A0A6A6FUC9"/>
<proteinExistence type="inferred from homology"/>
<dbReference type="GO" id="GO:0071970">
    <property type="term" value="P:fungal-type cell wall (1-&gt;3)-beta-D-glucan biosynthetic process"/>
    <property type="evidence" value="ECO:0007669"/>
    <property type="project" value="TreeGrafter"/>
</dbReference>
<evidence type="ECO:0000256" key="2">
    <source>
        <dbReference type="ARBA" id="ARBA00007528"/>
    </source>
</evidence>
<gene>
    <name evidence="6" type="ORF">CERZMDRAFT_93106</name>
</gene>
<dbReference type="GO" id="GO:0016787">
    <property type="term" value="F:hydrolase activity"/>
    <property type="evidence" value="ECO:0007669"/>
    <property type="project" value="UniProtKB-KW"/>
</dbReference>
<dbReference type="InterPro" id="IPR004886">
    <property type="entry name" value="Glucanosyltransferase"/>
</dbReference>
<dbReference type="PANTHER" id="PTHR31468:SF4">
    <property type="entry name" value="1,3-BETA-GLUCANOSYLTRANSFERASE GAS3-RELATED"/>
    <property type="match status" value="1"/>
</dbReference>
<protein>
    <recommendedName>
        <fullName evidence="5">1,3-beta-glucanosyltransferase</fullName>
        <ecNumber evidence="5">2.4.1.-</ecNumber>
    </recommendedName>
</protein>
<comment type="function">
    <text evidence="5">Splits internally a 1,3-beta-glucan molecule and transfers the newly generated reducing end (the donor) to the non-reducing end of another 1,3-beta-glucan molecule (the acceptor) forming a 1,3-beta linkage, resulting in the elongation of 1,3-beta-glucan chains in the cell wall.</text>
</comment>
<sequence length="654" mass="70006">MLVADENADVREKQSVDGLSSQFRQQVVGFNGGGTAAADDDSSLTCQPACIHEARLPPPLLHPHLTHAFACYYYIEISLAVGAGSHSFIPRVGSTTGRAGPRISEAYPHTVFSAPTTCDWYGATCCEPADPDIDQAQQLLAGLPALAAVAVAVDPVEVQQQQFVITKSGERFMIVGVDYQPGGQDAYGTGRGDPLSNATVCLRDAALMQSLGINTIRSYNVDPTANHDECVSIFNSVGIYMLIDVNSPLSGQHIDRSNPSSTYTSEYLEHIFTVVEAFKDYPNTLGFFAGNEIINDVPTAQDNPPYIRAVQRDLKNYIKNHAPRTIPVGYSAAQVQEVLKDTWSYLQCNNAQNGEDMSRSDFFGLNSYSWCGSDSSFTTSGYDVLVEWFGNTTIPVFFSEYGCNVPTPRVFDEVPVLYGEQMTVMSGGLVYEWTEEPSNYGIVQENDNGTLSLLPDYNTLQSQYNKLDITLITTRNQTATDLQAPECSSDLISSNDFNNDFDIPDVPSGGEDLIANGISNAPKGGIIAVTQTVVQVPVYAANGAPIENLAIKPAAGANRPGSGSLTTGSSGGASSTSKAIAAKATLGPVGGAIAAAVFGAGLMLQSTIARLVQFRHRGVRFQVLRRLVCYKVDTEGPATLDLQDSPLNQACGIG</sequence>
<dbReference type="Proteomes" id="UP000799539">
    <property type="component" value="Unassembled WGS sequence"/>
</dbReference>
<dbReference type="GO" id="GO:0098552">
    <property type="term" value="C:side of membrane"/>
    <property type="evidence" value="ECO:0007669"/>
    <property type="project" value="UniProtKB-KW"/>
</dbReference>
<dbReference type="PANTHER" id="PTHR31468">
    <property type="entry name" value="1,3-BETA-GLUCANOSYLTRANSFERASE GAS1"/>
    <property type="match status" value="1"/>
</dbReference>
<dbReference type="Gene3D" id="3.20.20.80">
    <property type="entry name" value="Glycosidases"/>
    <property type="match status" value="1"/>
</dbReference>
<dbReference type="Pfam" id="PF03198">
    <property type="entry name" value="Glyco_hydro_72"/>
    <property type="match status" value="1"/>
</dbReference>
<keyword evidence="4" id="KW-0325">Glycoprotein</keyword>
<evidence type="ECO:0000313" key="6">
    <source>
        <dbReference type="EMBL" id="KAF2217043.1"/>
    </source>
</evidence>
<keyword evidence="6" id="KW-0378">Hydrolase</keyword>
<evidence type="ECO:0000256" key="5">
    <source>
        <dbReference type="RuleBase" id="RU361209"/>
    </source>
</evidence>
<dbReference type="GO" id="GO:0005886">
    <property type="term" value="C:plasma membrane"/>
    <property type="evidence" value="ECO:0007669"/>
    <property type="project" value="UniProtKB-SubCell"/>
</dbReference>
<name>A0A6A6FUC9_9PEZI</name>
<dbReference type="OrthoDB" id="421038at2759"/>
<evidence type="ECO:0000256" key="4">
    <source>
        <dbReference type="ARBA" id="ARBA00023180"/>
    </source>
</evidence>
<dbReference type="GO" id="GO:0042124">
    <property type="term" value="F:1,3-beta-glucanosyltransferase activity"/>
    <property type="evidence" value="ECO:0007669"/>
    <property type="project" value="TreeGrafter"/>
</dbReference>
<keyword evidence="7" id="KW-1185">Reference proteome</keyword>
<evidence type="ECO:0000256" key="3">
    <source>
        <dbReference type="ARBA" id="ARBA00022729"/>
    </source>
</evidence>
<keyword evidence="5" id="KW-0808">Transferase</keyword>